<evidence type="ECO:0000313" key="3">
    <source>
        <dbReference type="Proteomes" id="UP001234989"/>
    </source>
</evidence>
<evidence type="ECO:0000259" key="1">
    <source>
        <dbReference type="Pfam" id="PF03732"/>
    </source>
</evidence>
<name>A0AAF0R6H1_SOLVR</name>
<feature type="domain" description="Retrotransposon gag" evidence="1">
    <location>
        <begin position="68"/>
        <end position="135"/>
    </location>
</feature>
<gene>
    <name evidence="2" type="ORF">MTR67_026940</name>
</gene>
<dbReference type="Proteomes" id="UP001234989">
    <property type="component" value="Chromosome 6"/>
</dbReference>
<dbReference type="InterPro" id="IPR005162">
    <property type="entry name" value="Retrotrans_gag_dom"/>
</dbReference>
<dbReference type="AlphaFoldDB" id="A0AAF0R6H1"/>
<evidence type="ECO:0000313" key="2">
    <source>
        <dbReference type="EMBL" id="WMV33555.1"/>
    </source>
</evidence>
<organism evidence="2 3">
    <name type="scientific">Solanum verrucosum</name>
    <dbReference type="NCBI Taxonomy" id="315347"/>
    <lineage>
        <taxon>Eukaryota</taxon>
        <taxon>Viridiplantae</taxon>
        <taxon>Streptophyta</taxon>
        <taxon>Embryophyta</taxon>
        <taxon>Tracheophyta</taxon>
        <taxon>Spermatophyta</taxon>
        <taxon>Magnoliopsida</taxon>
        <taxon>eudicotyledons</taxon>
        <taxon>Gunneridae</taxon>
        <taxon>Pentapetalae</taxon>
        <taxon>asterids</taxon>
        <taxon>lamiids</taxon>
        <taxon>Solanales</taxon>
        <taxon>Solanaceae</taxon>
        <taxon>Solanoideae</taxon>
        <taxon>Solaneae</taxon>
        <taxon>Solanum</taxon>
    </lineage>
</organism>
<accession>A0AAF0R6H1</accession>
<dbReference type="Pfam" id="PF03732">
    <property type="entry name" value="Retrotrans_gag"/>
    <property type="match status" value="1"/>
</dbReference>
<proteinExistence type="predicted"/>
<keyword evidence="3" id="KW-1185">Reference proteome</keyword>
<sequence>MMAQENREVVPPVNPKVGTAEKKVRDFIRMNPSDFHGSDVEEDTQEFIYEMYKVLMIMGVTPAEKTELAGYQLKGVAQVLFNQWNEERVVDEGPFYWEKFKVAFIDRLFPLELREGKELEFINLHQGDMSVKKYALNTIV</sequence>
<reference evidence="2" key="1">
    <citation type="submission" date="2023-08" db="EMBL/GenBank/DDBJ databases">
        <title>A de novo genome assembly of Solanum verrucosum Schlechtendal, a Mexican diploid species geographically isolated from the other diploid A-genome species in potato relatives.</title>
        <authorList>
            <person name="Hosaka K."/>
        </authorList>
    </citation>
    <scope>NUCLEOTIDE SEQUENCE</scope>
    <source>
        <tissue evidence="2">Young leaves</tissue>
    </source>
</reference>
<protein>
    <recommendedName>
        <fullName evidence="1">Retrotransposon gag domain-containing protein</fullName>
    </recommendedName>
</protein>
<dbReference type="EMBL" id="CP133617">
    <property type="protein sequence ID" value="WMV33555.1"/>
    <property type="molecule type" value="Genomic_DNA"/>
</dbReference>